<keyword evidence="4" id="KW-1185">Reference proteome</keyword>
<dbReference type="EMBL" id="JBDKXB010000017">
    <property type="protein sequence ID" value="MEY6433233.1"/>
    <property type="molecule type" value="Genomic_DNA"/>
</dbReference>
<dbReference type="Gene3D" id="3.40.1520.20">
    <property type="match status" value="1"/>
</dbReference>
<dbReference type="PROSITE" id="PS50914">
    <property type="entry name" value="BON"/>
    <property type="match status" value="3"/>
</dbReference>
<dbReference type="PANTHER" id="PTHR34606:SF15">
    <property type="entry name" value="BON DOMAIN-CONTAINING PROTEIN"/>
    <property type="match status" value="1"/>
</dbReference>
<feature type="chain" id="PRO_5046593697" evidence="1">
    <location>
        <begin position="28"/>
        <end position="266"/>
    </location>
</feature>
<feature type="signal peptide" evidence="1">
    <location>
        <begin position="1"/>
        <end position="27"/>
    </location>
</feature>
<dbReference type="RefSeq" id="WP_369667616.1">
    <property type="nucleotide sequence ID" value="NZ_JBDKXB010000017.1"/>
</dbReference>
<dbReference type="InterPro" id="IPR007055">
    <property type="entry name" value="BON_dom"/>
</dbReference>
<gene>
    <name evidence="3" type="ORF">ABC977_12555</name>
</gene>
<proteinExistence type="predicted"/>
<evidence type="ECO:0000256" key="1">
    <source>
        <dbReference type="SAM" id="SignalP"/>
    </source>
</evidence>
<dbReference type="Proteomes" id="UP001564408">
    <property type="component" value="Unassembled WGS sequence"/>
</dbReference>
<dbReference type="SMART" id="SM00749">
    <property type="entry name" value="BON"/>
    <property type="match status" value="2"/>
</dbReference>
<sequence>MPALPFRATLFAAVWLAASLLAAPSFAETATAAKIQTLLTINEHLSGYPIRVSETDEGLRLEGTVSNDVERDLASALAGLVAGRTRIDNALTLGGELADEPSRLAKQVQDLNTAVRLQQPLDWKVSLAGADVRFEVDDGTIRLHGRVGSTQTADRLTTLANHTDGVHEVFNYLAVDSALISAERDAQATAAEAERPDAWIERRLRKLLIFNTSVNANTIEPVVNNGAVVLRGTVSSTVERQIVESLAEDLVGVREVTSLLIIDSPM</sequence>
<dbReference type="InterPro" id="IPR051686">
    <property type="entry name" value="Lipoprotein_DolP"/>
</dbReference>
<organism evidence="3 4">
    <name type="scientific">Thioalkalicoccus limnaeus</name>
    <dbReference type="NCBI Taxonomy" id="120681"/>
    <lineage>
        <taxon>Bacteria</taxon>
        <taxon>Pseudomonadati</taxon>
        <taxon>Pseudomonadota</taxon>
        <taxon>Gammaproteobacteria</taxon>
        <taxon>Chromatiales</taxon>
        <taxon>Chromatiaceae</taxon>
        <taxon>Thioalkalicoccus</taxon>
    </lineage>
</organism>
<dbReference type="Gene3D" id="3.30.1340.30">
    <property type="match status" value="1"/>
</dbReference>
<dbReference type="InterPro" id="IPR014004">
    <property type="entry name" value="Transpt-assoc_nodulatn_dom_bac"/>
</dbReference>
<feature type="domain" description="BON" evidence="2">
    <location>
        <begin position="109"/>
        <end position="177"/>
    </location>
</feature>
<evidence type="ECO:0000259" key="2">
    <source>
        <dbReference type="PROSITE" id="PS50914"/>
    </source>
</evidence>
<feature type="domain" description="BON" evidence="2">
    <location>
        <begin position="27"/>
        <end position="95"/>
    </location>
</feature>
<accession>A0ABV4BFB4</accession>
<evidence type="ECO:0000313" key="4">
    <source>
        <dbReference type="Proteomes" id="UP001564408"/>
    </source>
</evidence>
<protein>
    <submittedName>
        <fullName evidence="3">BON domain-containing protein</fullName>
    </submittedName>
</protein>
<dbReference type="Pfam" id="PF04972">
    <property type="entry name" value="BON"/>
    <property type="match status" value="3"/>
</dbReference>
<dbReference type="PANTHER" id="PTHR34606">
    <property type="entry name" value="BON DOMAIN-CONTAINING PROTEIN"/>
    <property type="match status" value="1"/>
</dbReference>
<name>A0ABV4BFB4_9GAMM</name>
<comment type="caution">
    <text evidence="3">The sequence shown here is derived from an EMBL/GenBank/DDBJ whole genome shotgun (WGS) entry which is preliminary data.</text>
</comment>
<reference evidence="3 4" key="1">
    <citation type="submission" date="2024-05" db="EMBL/GenBank/DDBJ databases">
        <title>Genome Sequence and Characterization of the New Strain Purple Sulfur Bacterium of Genus Thioalkalicoccus.</title>
        <authorList>
            <person name="Bryantseva I.A."/>
            <person name="Kyndt J.A."/>
            <person name="Imhoff J.F."/>
        </authorList>
    </citation>
    <scope>NUCLEOTIDE SEQUENCE [LARGE SCALE GENOMIC DNA]</scope>
    <source>
        <strain evidence="3 4">Um2</strain>
    </source>
</reference>
<keyword evidence="1" id="KW-0732">Signal</keyword>
<feature type="domain" description="BON" evidence="2">
    <location>
        <begin position="196"/>
        <end position="264"/>
    </location>
</feature>
<evidence type="ECO:0000313" key="3">
    <source>
        <dbReference type="EMBL" id="MEY6433233.1"/>
    </source>
</evidence>